<evidence type="ECO:0000313" key="2">
    <source>
        <dbReference type="Proteomes" id="UP000649617"/>
    </source>
</evidence>
<protein>
    <submittedName>
        <fullName evidence="1">Sqd protein</fullName>
    </submittedName>
</protein>
<proteinExistence type="predicted"/>
<gene>
    <name evidence="1" type="primary">sqd</name>
    <name evidence="1" type="ORF">SPIL2461_LOCUS13653</name>
</gene>
<keyword evidence="2" id="KW-1185">Reference proteome</keyword>
<name>A0A812T9V0_SYMPI</name>
<dbReference type="EMBL" id="CAJNIZ010030147">
    <property type="protein sequence ID" value="CAE7521565.1"/>
    <property type="molecule type" value="Genomic_DNA"/>
</dbReference>
<accession>A0A812T9V0</accession>
<evidence type="ECO:0000313" key="1">
    <source>
        <dbReference type="EMBL" id="CAE7521565.1"/>
    </source>
</evidence>
<feature type="non-terminal residue" evidence="1">
    <location>
        <position position="412"/>
    </location>
</feature>
<reference evidence="1" key="1">
    <citation type="submission" date="2021-02" db="EMBL/GenBank/DDBJ databases">
        <authorList>
            <person name="Dougan E. K."/>
            <person name="Rhodes N."/>
            <person name="Thang M."/>
            <person name="Chan C."/>
        </authorList>
    </citation>
    <scope>NUCLEOTIDE SEQUENCE</scope>
</reference>
<dbReference type="Proteomes" id="UP000649617">
    <property type="component" value="Unassembled WGS sequence"/>
</dbReference>
<organism evidence="1 2">
    <name type="scientific">Symbiodinium pilosum</name>
    <name type="common">Dinoflagellate</name>
    <dbReference type="NCBI Taxonomy" id="2952"/>
    <lineage>
        <taxon>Eukaryota</taxon>
        <taxon>Sar</taxon>
        <taxon>Alveolata</taxon>
        <taxon>Dinophyceae</taxon>
        <taxon>Suessiales</taxon>
        <taxon>Symbiodiniaceae</taxon>
        <taxon>Symbiodinium</taxon>
    </lineage>
</organism>
<sequence length="412" mass="42823">ADSSSFWGSLPSLSEMGAHPAVSSALDNVALSLGDVLDAATQDLSEMAGDIKSFVASAVGMEETEDDPEQQRAAATKKVMESVSPRSRQEAASAISDFCQKYPAARVRPNTQELEKLWAAICSLKPVALNSAFYEELSFTNGDTSWQPRLRVLYAVEYLFRKEGMGKEVAVSVFHQARSLIFHLTEVQQCAEKAQEVIKLLTTRKEVQEEAKAKPAAKAAAPAKKTEAPDLLDMSAPVASSAPAAAPAPAPSLDVDLLGEPVAPVAPSVAPVPSPAPAPVPAVPVAESSPLSPSAALALALSSAPMAATATLPQDLDLLAPNAAPATTPAKPDLPFNLGTTAGFAQPSLPKGFPAQMSIAAKATPAPLNLRGKQSPYMPMPSIPSALDSPQPVVDQFAFVSDLTGIGGSNKK</sequence>
<comment type="caution">
    <text evidence="1">The sequence shown here is derived from an EMBL/GenBank/DDBJ whole genome shotgun (WGS) entry which is preliminary data.</text>
</comment>
<dbReference type="AlphaFoldDB" id="A0A812T9V0"/>
<dbReference type="OrthoDB" id="444661at2759"/>